<keyword evidence="3" id="KW-1185">Reference proteome</keyword>
<gene>
    <name evidence="2" type="ORF">LITE_LOCUS28695</name>
</gene>
<dbReference type="EMBL" id="CAMGYJ010000007">
    <property type="protein sequence ID" value="CAI0445720.1"/>
    <property type="molecule type" value="Genomic_DNA"/>
</dbReference>
<feature type="region of interest" description="Disordered" evidence="1">
    <location>
        <begin position="40"/>
        <end position="67"/>
    </location>
</feature>
<protein>
    <recommendedName>
        <fullName evidence="4">Transposase</fullName>
    </recommendedName>
</protein>
<feature type="compositionally biased region" description="Acidic residues" evidence="1">
    <location>
        <begin position="47"/>
        <end position="59"/>
    </location>
</feature>
<evidence type="ECO:0000313" key="2">
    <source>
        <dbReference type="EMBL" id="CAI0445720.1"/>
    </source>
</evidence>
<comment type="caution">
    <text evidence="2">The sequence shown here is derived from an EMBL/GenBank/DDBJ whole genome shotgun (WGS) entry which is preliminary data.</text>
</comment>
<evidence type="ECO:0000256" key="1">
    <source>
        <dbReference type="SAM" id="MobiDB-lite"/>
    </source>
</evidence>
<dbReference type="AlphaFoldDB" id="A0AAV0MH27"/>
<accession>A0AAV0MH27</accession>
<dbReference type="Proteomes" id="UP001154282">
    <property type="component" value="Unassembled WGS sequence"/>
</dbReference>
<evidence type="ECO:0008006" key="4">
    <source>
        <dbReference type="Google" id="ProtNLM"/>
    </source>
</evidence>
<name>A0AAV0MH27_9ROSI</name>
<organism evidence="2 3">
    <name type="scientific">Linum tenue</name>
    <dbReference type="NCBI Taxonomy" id="586396"/>
    <lineage>
        <taxon>Eukaryota</taxon>
        <taxon>Viridiplantae</taxon>
        <taxon>Streptophyta</taxon>
        <taxon>Embryophyta</taxon>
        <taxon>Tracheophyta</taxon>
        <taxon>Spermatophyta</taxon>
        <taxon>Magnoliopsida</taxon>
        <taxon>eudicotyledons</taxon>
        <taxon>Gunneridae</taxon>
        <taxon>Pentapetalae</taxon>
        <taxon>rosids</taxon>
        <taxon>fabids</taxon>
        <taxon>Malpighiales</taxon>
        <taxon>Linaceae</taxon>
        <taxon>Linum</taxon>
    </lineage>
</organism>
<feature type="non-terminal residue" evidence="2">
    <location>
        <position position="1"/>
    </location>
</feature>
<sequence>EALICSEDWLRSSNYSSPLSKDDYEDPEELENAFQSMVRTVNASILGEEDEESDSDSSQENEGSSSD</sequence>
<evidence type="ECO:0000313" key="3">
    <source>
        <dbReference type="Proteomes" id="UP001154282"/>
    </source>
</evidence>
<reference evidence="2" key="1">
    <citation type="submission" date="2022-08" db="EMBL/GenBank/DDBJ databases">
        <authorList>
            <person name="Gutierrez-Valencia J."/>
        </authorList>
    </citation>
    <scope>NUCLEOTIDE SEQUENCE</scope>
</reference>
<proteinExistence type="predicted"/>